<evidence type="ECO:0000259" key="5">
    <source>
        <dbReference type="PROSITE" id="PS51935"/>
    </source>
</evidence>
<gene>
    <name evidence="6" type="ORF">Sru01_01970</name>
</gene>
<evidence type="ECO:0000256" key="2">
    <source>
        <dbReference type="ARBA" id="ARBA00022670"/>
    </source>
</evidence>
<protein>
    <recommendedName>
        <fullName evidence="5">NlpC/P60 domain-containing protein</fullName>
    </recommendedName>
</protein>
<evidence type="ECO:0000256" key="3">
    <source>
        <dbReference type="ARBA" id="ARBA00022801"/>
    </source>
</evidence>
<keyword evidence="4" id="KW-0788">Thiol protease</keyword>
<accession>A0A919R1B6</accession>
<dbReference type="Gene3D" id="3.90.1720.10">
    <property type="entry name" value="endopeptidase domain like (from Nostoc punctiforme)"/>
    <property type="match status" value="1"/>
</dbReference>
<comment type="caution">
    <text evidence="6">The sequence shown here is derived from an EMBL/GenBank/DDBJ whole genome shotgun (WGS) entry which is preliminary data.</text>
</comment>
<sequence>MAVARAGRVLIISGIIALAAGSAPLLVVDHGPERVVPIALAIAGGGRTAEWPGGAIPYVWGGGHGDDAGPSLGTCEGYSGSVRPCPAATTRGLDCSGLVRWVYRLAFDRDVLGGGTTDDHVRRLRRVPTAAARPGDLVFFGKVRKRTVRTHHVGIYIGGGMMINALRTGTTIRTDPVTVLPDLAGYYRYEG</sequence>
<keyword evidence="3" id="KW-0378">Hydrolase</keyword>
<dbReference type="PANTHER" id="PTHR47359:SF3">
    <property type="entry name" value="NLP_P60 DOMAIN-CONTAINING PROTEIN-RELATED"/>
    <property type="match status" value="1"/>
</dbReference>
<dbReference type="InterPro" id="IPR051794">
    <property type="entry name" value="PG_Endopeptidase_C40"/>
</dbReference>
<dbReference type="EMBL" id="BOOU01000003">
    <property type="protein sequence ID" value="GII75215.1"/>
    <property type="molecule type" value="Genomic_DNA"/>
</dbReference>
<comment type="similarity">
    <text evidence="1">Belongs to the peptidase C40 family.</text>
</comment>
<reference evidence="6" key="1">
    <citation type="submission" date="2021-01" db="EMBL/GenBank/DDBJ databases">
        <title>Whole genome shotgun sequence of Sphaerisporangium rufum NBRC 109079.</title>
        <authorList>
            <person name="Komaki H."/>
            <person name="Tamura T."/>
        </authorList>
    </citation>
    <scope>NUCLEOTIDE SEQUENCE</scope>
    <source>
        <strain evidence="6">NBRC 109079</strain>
    </source>
</reference>
<dbReference type="Pfam" id="PF00877">
    <property type="entry name" value="NLPC_P60"/>
    <property type="match status" value="1"/>
</dbReference>
<organism evidence="6 7">
    <name type="scientific">Sphaerisporangium rufum</name>
    <dbReference type="NCBI Taxonomy" id="1381558"/>
    <lineage>
        <taxon>Bacteria</taxon>
        <taxon>Bacillati</taxon>
        <taxon>Actinomycetota</taxon>
        <taxon>Actinomycetes</taxon>
        <taxon>Streptosporangiales</taxon>
        <taxon>Streptosporangiaceae</taxon>
        <taxon>Sphaerisporangium</taxon>
    </lineage>
</organism>
<keyword evidence="7" id="KW-1185">Reference proteome</keyword>
<evidence type="ECO:0000313" key="7">
    <source>
        <dbReference type="Proteomes" id="UP000655287"/>
    </source>
</evidence>
<keyword evidence="2" id="KW-0645">Protease</keyword>
<evidence type="ECO:0000313" key="6">
    <source>
        <dbReference type="EMBL" id="GII75215.1"/>
    </source>
</evidence>
<dbReference type="GO" id="GO:0008234">
    <property type="term" value="F:cysteine-type peptidase activity"/>
    <property type="evidence" value="ECO:0007669"/>
    <property type="project" value="UniProtKB-KW"/>
</dbReference>
<feature type="domain" description="NlpC/P60" evidence="5">
    <location>
        <begin position="38"/>
        <end position="191"/>
    </location>
</feature>
<evidence type="ECO:0000256" key="4">
    <source>
        <dbReference type="ARBA" id="ARBA00022807"/>
    </source>
</evidence>
<dbReference type="PANTHER" id="PTHR47359">
    <property type="entry name" value="PEPTIDOGLYCAN DL-ENDOPEPTIDASE CWLO"/>
    <property type="match status" value="1"/>
</dbReference>
<dbReference type="GO" id="GO:0006508">
    <property type="term" value="P:proteolysis"/>
    <property type="evidence" value="ECO:0007669"/>
    <property type="project" value="UniProtKB-KW"/>
</dbReference>
<dbReference type="PROSITE" id="PS51935">
    <property type="entry name" value="NLPC_P60"/>
    <property type="match status" value="1"/>
</dbReference>
<evidence type="ECO:0000256" key="1">
    <source>
        <dbReference type="ARBA" id="ARBA00007074"/>
    </source>
</evidence>
<dbReference type="InterPro" id="IPR000064">
    <property type="entry name" value="NLP_P60_dom"/>
</dbReference>
<dbReference type="SUPFAM" id="SSF54001">
    <property type="entry name" value="Cysteine proteinases"/>
    <property type="match status" value="1"/>
</dbReference>
<dbReference type="Proteomes" id="UP000655287">
    <property type="component" value="Unassembled WGS sequence"/>
</dbReference>
<name>A0A919R1B6_9ACTN</name>
<dbReference type="AlphaFoldDB" id="A0A919R1B6"/>
<proteinExistence type="inferred from homology"/>
<dbReference type="InterPro" id="IPR038765">
    <property type="entry name" value="Papain-like_cys_pep_sf"/>
</dbReference>